<accession>A0A022QCZ0</accession>
<evidence type="ECO:0000256" key="6">
    <source>
        <dbReference type="SAM" id="MobiDB-lite"/>
    </source>
</evidence>
<dbReference type="OrthoDB" id="2143914at2759"/>
<gene>
    <name evidence="9" type="ORF">MIMGU_mgv1a009382mg</name>
</gene>
<evidence type="ECO:0000313" key="9">
    <source>
        <dbReference type="EMBL" id="EYU24375.1"/>
    </source>
</evidence>
<evidence type="ECO:0000256" key="4">
    <source>
        <dbReference type="ARBA" id="ARBA00023242"/>
    </source>
</evidence>
<evidence type="ECO:0000256" key="2">
    <source>
        <dbReference type="ARBA" id="ARBA00022737"/>
    </source>
</evidence>
<keyword evidence="10" id="KW-1185">Reference proteome</keyword>
<keyword evidence="4" id="KW-0539">Nucleus</keyword>
<feature type="compositionally biased region" description="Basic and acidic residues" evidence="6">
    <location>
        <begin position="132"/>
        <end position="141"/>
    </location>
</feature>
<dbReference type="OMA" id="MADECNA"/>
<feature type="compositionally biased region" description="Low complexity" evidence="6">
    <location>
        <begin position="217"/>
        <end position="247"/>
    </location>
</feature>
<evidence type="ECO:0000259" key="7">
    <source>
        <dbReference type="PROSITE" id="PS50090"/>
    </source>
</evidence>
<dbReference type="InterPro" id="IPR001005">
    <property type="entry name" value="SANT/Myb"/>
</dbReference>
<organism evidence="9 10">
    <name type="scientific">Erythranthe guttata</name>
    <name type="common">Yellow monkey flower</name>
    <name type="synonym">Mimulus guttatus</name>
    <dbReference type="NCBI Taxonomy" id="4155"/>
    <lineage>
        <taxon>Eukaryota</taxon>
        <taxon>Viridiplantae</taxon>
        <taxon>Streptophyta</taxon>
        <taxon>Embryophyta</taxon>
        <taxon>Tracheophyta</taxon>
        <taxon>Spermatophyta</taxon>
        <taxon>Magnoliopsida</taxon>
        <taxon>eudicotyledons</taxon>
        <taxon>Gunneridae</taxon>
        <taxon>Pentapetalae</taxon>
        <taxon>asterids</taxon>
        <taxon>lamiids</taxon>
        <taxon>Lamiales</taxon>
        <taxon>Phrymaceae</taxon>
        <taxon>Erythranthe</taxon>
    </lineage>
</organism>
<dbReference type="FunFam" id="1.10.10.60:FF:000339">
    <property type="entry name" value="Transcription factor MYB30"/>
    <property type="match status" value="1"/>
</dbReference>
<feature type="compositionally biased region" description="Polar residues" evidence="6">
    <location>
        <begin position="119"/>
        <end position="131"/>
    </location>
</feature>
<dbReference type="EMBL" id="KI632125">
    <property type="protein sequence ID" value="EYU24375.1"/>
    <property type="molecule type" value="Genomic_DNA"/>
</dbReference>
<dbReference type="InterPro" id="IPR017930">
    <property type="entry name" value="Myb_dom"/>
</dbReference>
<feature type="domain" description="HTH myb-type" evidence="8">
    <location>
        <begin position="62"/>
        <end position="116"/>
    </location>
</feature>
<dbReference type="GO" id="GO:0009733">
    <property type="term" value="P:response to auxin"/>
    <property type="evidence" value="ECO:0000318"/>
    <property type="project" value="GO_Central"/>
</dbReference>
<dbReference type="SMART" id="SM00717">
    <property type="entry name" value="SANT"/>
    <property type="match status" value="2"/>
</dbReference>
<proteinExistence type="predicted"/>
<dbReference type="FunFam" id="1.10.10.60:FF:000001">
    <property type="entry name" value="MYB-related transcription factor"/>
    <property type="match status" value="1"/>
</dbReference>
<evidence type="ECO:0000256" key="3">
    <source>
        <dbReference type="ARBA" id="ARBA00023125"/>
    </source>
</evidence>
<dbReference type="PROSITE" id="PS51294">
    <property type="entry name" value="HTH_MYB"/>
    <property type="match status" value="2"/>
</dbReference>
<protein>
    <submittedName>
        <fullName evidence="9">Uncharacterized protein</fullName>
    </submittedName>
</protein>
<dbReference type="GO" id="GO:0005634">
    <property type="term" value="C:nucleus"/>
    <property type="evidence" value="ECO:0007669"/>
    <property type="project" value="UniProtKB-SubCell"/>
</dbReference>
<feature type="region of interest" description="Disordered" evidence="6">
    <location>
        <begin position="211"/>
        <end position="249"/>
    </location>
</feature>
<dbReference type="Pfam" id="PF00249">
    <property type="entry name" value="Myb_DNA-binding"/>
    <property type="match status" value="2"/>
</dbReference>
<evidence type="ECO:0000313" key="10">
    <source>
        <dbReference type="Proteomes" id="UP000030748"/>
    </source>
</evidence>
<evidence type="ECO:0000256" key="1">
    <source>
        <dbReference type="ARBA" id="ARBA00004123"/>
    </source>
</evidence>
<dbReference type="PROSITE" id="PS50090">
    <property type="entry name" value="MYB_LIKE"/>
    <property type="match status" value="2"/>
</dbReference>
<keyword evidence="2" id="KW-0677">Repeat</keyword>
<keyword evidence="3" id="KW-0238">DNA-binding</keyword>
<comment type="function">
    <text evidence="5">Transcription factor.</text>
</comment>
<feature type="region of interest" description="Disordered" evidence="6">
    <location>
        <begin position="118"/>
        <end position="141"/>
    </location>
</feature>
<feature type="domain" description="Myb-like" evidence="7">
    <location>
        <begin position="62"/>
        <end position="112"/>
    </location>
</feature>
<dbReference type="Gene3D" id="1.10.10.60">
    <property type="entry name" value="Homeodomain-like"/>
    <property type="match status" value="2"/>
</dbReference>
<feature type="domain" description="Myb-like" evidence="7">
    <location>
        <begin position="9"/>
        <end position="61"/>
    </location>
</feature>
<comment type="subcellular location">
    <subcellularLocation>
        <location evidence="1">Nucleus</location>
    </subcellularLocation>
</comment>
<reference evidence="9 10" key="1">
    <citation type="journal article" date="2013" name="Proc. Natl. Acad. Sci. U.S.A.">
        <title>Fine-scale variation in meiotic recombination in Mimulus inferred from population shotgun sequencing.</title>
        <authorList>
            <person name="Hellsten U."/>
            <person name="Wright K.M."/>
            <person name="Jenkins J."/>
            <person name="Shu S."/>
            <person name="Yuan Y."/>
            <person name="Wessler S.R."/>
            <person name="Schmutz J."/>
            <person name="Willis J.H."/>
            <person name="Rokhsar D.S."/>
        </authorList>
    </citation>
    <scope>NUCLEOTIDE SEQUENCE [LARGE SCALE GENOMIC DNA]</scope>
    <source>
        <strain evidence="10">cv. DUN x IM62</strain>
    </source>
</reference>
<evidence type="ECO:0000256" key="5">
    <source>
        <dbReference type="ARBA" id="ARBA00057804"/>
    </source>
</evidence>
<name>A0A022QCZ0_ERYGU</name>
<evidence type="ECO:0000259" key="8">
    <source>
        <dbReference type="PROSITE" id="PS51294"/>
    </source>
</evidence>
<dbReference type="InterPro" id="IPR015495">
    <property type="entry name" value="Myb_TF_plants"/>
</dbReference>
<dbReference type="PhylomeDB" id="A0A022QCZ0"/>
<dbReference type="InterPro" id="IPR009057">
    <property type="entry name" value="Homeodomain-like_sf"/>
</dbReference>
<dbReference type="Proteomes" id="UP000030748">
    <property type="component" value="Unassembled WGS sequence"/>
</dbReference>
<dbReference type="KEGG" id="egt:105972614"/>
<dbReference type="CDD" id="cd00167">
    <property type="entry name" value="SANT"/>
    <property type="match status" value="2"/>
</dbReference>
<dbReference type="PANTHER" id="PTHR10641:SF1356">
    <property type="entry name" value="OS07G0484700 PROTEIN"/>
    <property type="match status" value="1"/>
</dbReference>
<dbReference type="eggNOG" id="KOG0048">
    <property type="taxonomic scope" value="Eukaryota"/>
</dbReference>
<dbReference type="PANTHER" id="PTHR10641">
    <property type="entry name" value="MYB FAMILY TRANSCRIPTION FACTOR"/>
    <property type="match status" value="1"/>
</dbReference>
<dbReference type="SUPFAM" id="SSF46689">
    <property type="entry name" value="Homeodomain-like"/>
    <property type="match status" value="1"/>
</dbReference>
<sequence>MGRPPCCEKIGVKKGPWTPEEDIILVSYIQQHGPSNWRAVPSNTGLFRCSKSCRLRWTNYLRPGIKRGNFTEHEEKMIIHLQALLGNRWAAIASYLPERTDNDIKNYWNTHLKKKLSKINRQNSENGSSSETEPKTVSKGQWERRLQTDIHMAKQALCDALSLDKSDDDEIMITSKLFPMGDPQITNPPPIQTSTYASSAENIARLLENWTKKSPKKSISTQSSNSSFNNNNNNNPNSSSGRTSSPSEGAISTTTFVGFNYSEEDQEAKFDDAGVFHQEESNNNNNNTNTINNNINVINRGDLDNQIMPFSLLEKWLFDDAAATQGQDGYFMEMAAMGETSDLF</sequence>
<dbReference type="AlphaFoldDB" id="A0A022QCZ0"/>
<feature type="domain" description="HTH myb-type" evidence="8">
    <location>
        <begin position="9"/>
        <end position="61"/>
    </location>
</feature>
<dbReference type="GO" id="GO:0003677">
    <property type="term" value="F:DNA binding"/>
    <property type="evidence" value="ECO:0007669"/>
    <property type="project" value="UniProtKB-KW"/>
</dbReference>